<dbReference type="CDD" id="cd00092">
    <property type="entry name" value="HTH_CRP"/>
    <property type="match status" value="1"/>
</dbReference>
<dbReference type="SMART" id="SM00100">
    <property type="entry name" value="cNMP"/>
    <property type="match status" value="1"/>
</dbReference>
<dbReference type="GO" id="GO:0003677">
    <property type="term" value="F:DNA binding"/>
    <property type="evidence" value="ECO:0007669"/>
    <property type="project" value="UniProtKB-KW"/>
</dbReference>
<organism evidence="7 8">
    <name type="scientific">Collibacillus ludicampi</name>
    <dbReference type="NCBI Taxonomy" id="2771369"/>
    <lineage>
        <taxon>Bacteria</taxon>
        <taxon>Bacillati</taxon>
        <taxon>Bacillota</taxon>
        <taxon>Bacilli</taxon>
        <taxon>Bacillales</taxon>
        <taxon>Alicyclobacillaceae</taxon>
        <taxon>Collibacillus</taxon>
    </lineage>
</organism>
<dbReference type="AlphaFoldDB" id="A0AAV4LJX2"/>
<accession>A0AAV4LJX2</accession>
<dbReference type="SUPFAM" id="SSF51206">
    <property type="entry name" value="cAMP-binding domain-like"/>
    <property type="match status" value="1"/>
</dbReference>
<evidence type="ECO:0000313" key="8">
    <source>
        <dbReference type="Proteomes" id="UP001057291"/>
    </source>
</evidence>
<evidence type="ECO:0000256" key="2">
    <source>
        <dbReference type="ARBA" id="ARBA00023125"/>
    </source>
</evidence>
<evidence type="ECO:0000256" key="1">
    <source>
        <dbReference type="ARBA" id="ARBA00023015"/>
    </source>
</evidence>
<sequence>MVSPFETDLKWEMFLKYGKRQFVKRKSVIYNQGSLGDGFYYLHKGLVKIVISTAKGNNRLINIVVPGQLLGIQMMDGQTHFTTAFAVKDSVVYHFSCEQFAKLMNEQPELLPLFSQTVNQKMRILLYAINMKTLSSEEQIAALLLNICDEFKNYEVPLTQQDLANCTGLTRITVYKILKEWKKNGLIDIEKRKFVIKRPDLLRKLNQYAPHSEAHSCPMLRRE</sequence>
<proteinExistence type="predicted"/>
<dbReference type="InterPro" id="IPR012318">
    <property type="entry name" value="HTH_CRP"/>
</dbReference>
<dbReference type="InterPro" id="IPR036390">
    <property type="entry name" value="WH_DNA-bd_sf"/>
</dbReference>
<evidence type="ECO:0000259" key="6">
    <source>
        <dbReference type="PROSITE" id="PS51063"/>
    </source>
</evidence>
<dbReference type="RefSeq" id="WP_282200840.1">
    <property type="nucleotide sequence ID" value="NZ_BOQE01000001.1"/>
</dbReference>
<gene>
    <name evidence="7" type="ORF">DNHGIG_34570</name>
</gene>
<keyword evidence="4" id="KW-0804">Transcription</keyword>
<keyword evidence="8" id="KW-1185">Reference proteome</keyword>
<dbReference type="CDD" id="cd00038">
    <property type="entry name" value="CAP_ED"/>
    <property type="match status" value="1"/>
</dbReference>
<dbReference type="InterPro" id="IPR050397">
    <property type="entry name" value="Env_Response_Regulators"/>
</dbReference>
<dbReference type="InterPro" id="IPR014710">
    <property type="entry name" value="RmlC-like_jellyroll"/>
</dbReference>
<dbReference type="Proteomes" id="UP001057291">
    <property type="component" value="Unassembled WGS sequence"/>
</dbReference>
<protein>
    <recommendedName>
        <fullName evidence="9">Transcriptional regulator</fullName>
    </recommendedName>
</protein>
<dbReference type="InterPro" id="IPR000595">
    <property type="entry name" value="cNMP-bd_dom"/>
</dbReference>
<keyword evidence="1" id="KW-0805">Transcription regulation</keyword>
<dbReference type="PROSITE" id="PS50042">
    <property type="entry name" value="CNMP_BINDING_3"/>
    <property type="match status" value="1"/>
</dbReference>
<dbReference type="GO" id="GO:0003700">
    <property type="term" value="F:DNA-binding transcription factor activity"/>
    <property type="evidence" value="ECO:0007669"/>
    <property type="project" value="TreeGrafter"/>
</dbReference>
<dbReference type="GO" id="GO:0005829">
    <property type="term" value="C:cytosol"/>
    <property type="evidence" value="ECO:0007669"/>
    <property type="project" value="TreeGrafter"/>
</dbReference>
<dbReference type="SMART" id="SM00419">
    <property type="entry name" value="HTH_CRP"/>
    <property type="match status" value="1"/>
</dbReference>
<dbReference type="PANTHER" id="PTHR24567:SF28">
    <property type="entry name" value="LISTERIOLYSIN REGULATORY PROTEIN"/>
    <property type="match status" value="1"/>
</dbReference>
<dbReference type="Pfam" id="PF00027">
    <property type="entry name" value="cNMP_binding"/>
    <property type="match status" value="1"/>
</dbReference>
<evidence type="ECO:0000313" key="7">
    <source>
        <dbReference type="EMBL" id="GIM47908.1"/>
    </source>
</evidence>
<dbReference type="SUPFAM" id="SSF46785">
    <property type="entry name" value="Winged helix' DNA-binding domain"/>
    <property type="match status" value="1"/>
</dbReference>
<dbReference type="Gene3D" id="2.60.120.10">
    <property type="entry name" value="Jelly Rolls"/>
    <property type="match status" value="1"/>
</dbReference>
<evidence type="ECO:0008006" key="9">
    <source>
        <dbReference type="Google" id="ProtNLM"/>
    </source>
</evidence>
<evidence type="ECO:0000256" key="3">
    <source>
        <dbReference type="ARBA" id="ARBA00023159"/>
    </source>
</evidence>
<dbReference type="Pfam" id="PF13545">
    <property type="entry name" value="HTH_Crp_2"/>
    <property type="match status" value="1"/>
</dbReference>
<evidence type="ECO:0000256" key="4">
    <source>
        <dbReference type="ARBA" id="ARBA00023163"/>
    </source>
</evidence>
<dbReference type="PROSITE" id="PS51063">
    <property type="entry name" value="HTH_CRP_2"/>
    <property type="match status" value="1"/>
</dbReference>
<feature type="domain" description="Cyclic nucleotide-binding" evidence="5">
    <location>
        <begin position="1"/>
        <end position="71"/>
    </location>
</feature>
<keyword evidence="2" id="KW-0238">DNA-binding</keyword>
<evidence type="ECO:0000259" key="5">
    <source>
        <dbReference type="PROSITE" id="PS50042"/>
    </source>
</evidence>
<dbReference type="EMBL" id="BOQE01000001">
    <property type="protein sequence ID" value="GIM47908.1"/>
    <property type="molecule type" value="Genomic_DNA"/>
</dbReference>
<comment type="caution">
    <text evidence="7">The sequence shown here is derived from an EMBL/GenBank/DDBJ whole genome shotgun (WGS) entry which is preliminary data.</text>
</comment>
<dbReference type="InterPro" id="IPR018490">
    <property type="entry name" value="cNMP-bd_dom_sf"/>
</dbReference>
<dbReference type="PANTHER" id="PTHR24567">
    <property type="entry name" value="CRP FAMILY TRANSCRIPTIONAL REGULATORY PROTEIN"/>
    <property type="match status" value="1"/>
</dbReference>
<feature type="domain" description="HTH crp-type" evidence="6">
    <location>
        <begin position="134"/>
        <end position="200"/>
    </location>
</feature>
<name>A0AAV4LJX2_9BACL</name>
<keyword evidence="3" id="KW-0010">Activator</keyword>
<reference evidence="7" key="1">
    <citation type="journal article" date="2023" name="Int. J. Syst. Evol. Microbiol.">
        <title>Collibacillus ludicampi gen. nov., sp. nov., a new soil bacterium of the family Alicyclobacillaceae.</title>
        <authorList>
            <person name="Jojima T."/>
            <person name="Ioku Y."/>
            <person name="Fukuta Y."/>
            <person name="Shirasaka N."/>
            <person name="Matsumura Y."/>
            <person name="Mori M."/>
        </authorList>
    </citation>
    <scope>NUCLEOTIDE SEQUENCE</scope>
    <source>
        <strain evidence="7">TP075</strain>
    </source>
</reference>